<reference evidence="1 2" key="1">
    <citation type="submission" date="2021-05" db="EMBL/GenBank/DDBJ databases">
        <title>Kineosporia and Streptomyces sp. nov. two new marine actinobacteria isolated from Coral.</title>
        <authorList>
            <person name="Buangrab K."/>
            <person name="Sutthacheep M."/>
            <person name="Yeemin T."/>
            <person name="Harunari E."/>
            <person name="Igarashi Y."/>
            <person name="Kanchanasin P."/>
            <person name="Tanasupawat S."/>
            <person name="Phongsopitanun W."/>
        </authorList>
    </citation>
    <scope>NUCLEOTIDE SEQUENCE [LARGE SCALE GENOMIC DNA]</scope>
    <source>
        <strain evidence="1 2">J2-2</strain>
    </source>
</reference>
<evidence type="ECO:0000313" key="1">
    <source>
        <dbReference type="EMBL" id="MBT0767955.1"/>
    </source>
</evidence>
<evidence type="ECO:0000313" key="2">
    <source>
        <dbReference type="Proteomes" id="UP001197247"/>
    </source>
</evidence>
<keyword evidence="2" id="KW-1185">Reference proteome</keyword>
<name>A0ABS5TA80_9ACTN</name>
<organism evidence="1 2">
    <name type="scientific">Kineosporia corallincola</name>
    <dbReference type="NCBI Taxonomy" id="2835133"/>
    <lineage>
        <taxon>Bacteria</taxon>
        <taxon>Bacillati</taxon>
        <taxon>Actinomycetota</taxon>
        <taxon>Actinomycetes</taxon>
        <taxon>Kineosporiales</taxon>
        <taxon>Kineosporiaceae</taxon>
        <taxon>Kineosporia</taxon>
    </lineage>
</organism>
<accession>A0ABS5TA80</accession>
<gene>
    <name evidence="1" type="ORF">KIH74_03410</name>
</gene>
<dbReference type="Proteomes" id="UP001197247">
    <property type="component" value="Unassembled WGS sequence"/>
</dbReference>
<dbReference type="EMBL" id="JAHBAY010000001">
    <property type="protein sequence ID" value="MBT0767955.1"/>
    <property type="molecule type" value="Genomic_DNA"/>
</dbReference>
<evidence type="ECO:0008006" key="3">
    <source>
        <dbReference type="Google" id="ProtNLM"/>
    </source>
</evidence>
<sequence>MDLHEKLDDGWTLVGGQMVHLHCAEAGHAPTRPTNDVDTVIDVRARPNMLQIFTRVLVGLGFSGAGISAEGIQHRWVRGEATIDVLLPDGVGEKAALRTGVTASPTIPTPGGTQALDRSDSVAVSVAGREGFVRRPTLVGALIMKAAAHSAVGDPAKGRHRSDFVTLASLIAARDFRGVELTKKDRQRLKGMIAAVRADAQVMAGIEDAVGTLIRLERVSG</sequence>
<proteinExistence type="predicted"/>
<protein>
    <recommendedName>
        <fullName evidence="3">Nucleotidyltransferase AbiEii toxin of type IV toxin-antitoxin system</fullName>
    </recommendedName>
</protein>
<comment type="caution">
    <text evidence="1">The sequence shown here is derived from an EMBL/GenBank/DDBJ whole genome shotgun (WGS) entry which is preliminary data.</text>
</comment>
<dbReference type="RefSeq" id="WP_214154218.1">
    <property type="nucleotide sequence ID" value="NZ_JAHBAY010000001.1"/>
</dbReference>